<organism evidence="2 3">
    <name type="scientific">Maudiozyma humilis</name>
    <name type="common">Sour dough yeast</name>
    <name type="synonym">Kazachstania humilis</name>
    <dbReference type="NCBI Taxonomy" id="51915"/>
    <lineage>
        <taxon>Eukaryota</taxon>
        <taxon>Fungi</taxon>
        <taxon>Dikarya</taxon>
        <taxon>Ascomycota</taxon>
        <taxon>Saccharomycotina</taxon>
        <taxon>Saccharomycetes</taxon>
        <taxon>Saccharomycetales</taxon>
        <taxon>Saccharomycetaceae</taxon>
        <taxon>Maudiozyma</taxon>
    </lineage>
</organism>
<protein>
    <recommendedName>
        <fullName evidence="1">AMMECR1 domain-containing protein</fullName>
    </recommendedName>
</protein>
<dbReference type="InterPro" id="IPR002733">
    <property type="entry name" value="AMMECR1_domain"/>
</dbReference>
<dbReference type="Pfam" id="PF01871">
    <property type="entry name" value="AMMECR1"/>
    <property type="match status" value="1"/>
</dbReference>
<keyword evidence="3" id="KW-1185">Reference proteome</keyword>
<feature type="domain" description="AMMECR1" evidence="1">
    <location>
        <begin position="1"/>
        <end position="224"/>
    </location>
</feature>
<dbReference type="InterPro" id="IPR036071">
    <property type="entry name" value="AMMECR1_dom_sf"/>
</dbReference>
<dbReference type="PANTHER" id="PTHR13016">
    <property type="entry name" value="AMMECR1 HOMOLOG"/>
    <property type="match status" value="1"/>
</dbReference>
<dbReference type="EMBL" id="BTGD01000025">
    <property type="protein sequence ID" value="GMM58585.1"/>
    <property type="molecule type" value="Genomic_DNA"/>
</dbReference>
<dbReference type="InterPro" id="IPR023473">
    <property type="entry name" value="AMMECR1"/>
</dbReference>
<dbReference type="Gene3D" id="3.30.1490.150">
    <property type="entry name" value="Hypothetical protein ph0010, domain 2"/>
    <property type="match status" value="1"/>
</dbReference>
<proteinExistence type="predicted"/>
<dbReference type="Proteomes" id="UP001377567">
    <property type="component" value="Unassembled WGS sequence"/>
</dbReference>
<sequence length="230" mass="26379">MAEAIIKSSPYAFLAFYSLYRQLSSKAVANYSFRDICERLCPDINVAHDEKVSLFVTWNKMSKKTGQYQLRGCIGTFAKLPVGEGVERYALVAALEDSRFPPIEESEIERLKCSCNILRNFETIFEGGEKPHGDITDWKVGTHGIELKFRDPSSGRARSATFLPEVMPEQKWDQQDTFINLIEKAGCWASVSKIMENPEKYFLEVIRYEARKSEITYAEFQEGMDILQEK</sequence>
<evidence type="ECO:0000313" key="2">
    <source>
        <dbReference type="EMBL" id="GMM58585.1"/>
    </source>
</evidence>
<evidence type="ECO:0000259" key="1">
    <source>
        <dbReference type="PROSITE" id="PS51112"/>
    </source>
</evidence>
<comment type="caution">
    <text evidence="2">The sequence shown here is derived from an EMBL/GenBank/DDBJ whole genome shotgun (WGS) entry which is preliminary data.</text>
</comment>
<dbReference type="InterPro" id="IPR027485">
    <property type="entry name" value="AMMECR1_N"/>
</dbReference>
<dbReference type="Gene3D" id="3.30.700.20">
    <property type="entry name" value="Hypothetical protein ph0010, domain 1"/>
    <property type="match status" value="1"/>
</dbReference>
<dbReference type="PROSITE" id="PS51112">
    <property type="entry name" value="AMMECR1"/>
    <property type="match status" value="1"/>
</dbReference>
<gene>
    <name evidence="2" type="ORF">DAKH74_052020</name>
</gene>
<reference evidence="2 3" key="1">
    <citation type="journal article" date="2023" name="Elife">
        <title>Identification of key yeast species and microbe-microbe interactions impacting larval growth of Drosophila in the wild.</title>
        <authorList>
            <person name="Mure A."/>
            <person name="Sugiura Y."/>
            <person name="Maeda R."/>
            <person name="Honda K."/>
            <person name="Sakurai N."/>
            <person name="Takahashi Y."/>
            <person name="Watada M."/>
            <person name="Katoh T."/>
            <person name="Gotoh A."/>
            <person name="Gotoh Y."/>
            <person name="Taniguchi I."/>
            <person name="Nakamura K."/>
            <person name="Hayashi T."/>
            <person name="Katayama T."/>
            <person name="Uemura T."/>
            <person name="Hattori Y."/>
        </authorList>
    </citation>
    <scope>NUCLEOTIDE SEQUENCE [LARGE SCALE GENOMIC DNA]</scope>
    <source>
        <strain evidence="2 3">KH-74</strain>
    </source>
</reference>
<accession>A0AAV5S3Z7</accession>
<evidence type="ECO:0000313" key="3">
    <source>
        <dbReference type="Proteomes" id="UP001377567"/>
    </source>
</evidence>
<dbReference type="SUPFAM" id="SSF143447">
    <property type="entry name" value="AMMECR1-like"/>
    <property type="match status" value="1"/>
</dbReference>
<dbReference type="AlphaFoldDB" id="A0AAV5S3Z7"/>
<dbReference type="NCBIfam" id="TIGR00296">
    <property type="entry name" value="TIGR00296 family protein"/>
    <property type="match status" value="1"/>
</dbReference>
<dbReference type="PANTHER" id="PTHR13016:SF0">
    <property type="entry name" value="AMME SYNDROME CANDIDATE GENE 1 PROTEIN"/>
    <property type="match status" value="1"/>
</dbReference>
<name>A0AAV5S3Z7_MAUHU</name>